<feature type="signal peptide" evidence="1">
    <location>
        <begin position="1"/>
        <end position="16"/>
    </location>
</feature>
<protein>
    <submittedName>
        <fullName evidence="2">Uncharacterized protein</fullName>
    </submittedName>
</protein>
<comment type="caution">
    <text evidence="2">The sequence shown here is derived from an EMBL/GenBank/DDBJ whole genome shotgun (WGS) entry which is preliminary data.</text>
</comment>
<organism evidence="2 3">
    <name type="scientific">Mycena metata</name>
    <dbReference type="NCBI Taxonomy" id="1033252"/>
    <lineage>
        <taxon>Eukaryota</taxon>
        <taxon>Fungi</taxon>
        <taxon>Dikarya</taxon>
        <taxon>Basidiomycota</taxon>
        <taxon>Agaricomycotina</taxon>
        <taxon>Agaricomycetes</taxon>
        <taxon>Agaricomycetidae</taxon>
        <taxon>Agaricales</taxon>
        <taxon>Marasmiineae</taxon>
        <taxon>Mycenaceae</taxon>
        <taxon>Mycena</taxon>
    </lineage>
</organism>
<accession>A0AAD7IG32</accession>
<dbReference type="Proteomes" id="UP001215598">
    <property type="component" value="Unassembled WGS sequence"/>
</dbReference>
<keyword evidence="1" id="KW-0732">Signal</keyword>
<dbReference type="AlphaFoldDB" id="A0AAD7IG32"/>
<keyword evidence="3" id="KW-1185">Reference proteome</keyword>
<proteinExistence type="predicted"/>
<sequence length="311" mass="33686">MLYPVLAFLALSLAGATPTDFQLLFNPGPSFKCLTFRESSPQLGTSFPYTDDSQCDMVSGFTVANAPTFNYNWIQGTLNPSDGPVGGGGGPPITITLLNDAQNVGQCGTLQEVQVGYDFPGSAIRKMEPSDVQYDLSLYDQWIVSYDVFVHVPTLPDVEAQGCQGFNRKYLETDFIHYWTPCSGCAPVKNVISIIHYNPIHTNAALGPFQEDGGYRIQINGPPSLVPGQMTHVALDFKAILQRYSTELCHNGGIPTLPNLYSLQIVSSNVNTSSTIDISNVSLILRNNPDPGTAYPVPDYPAGTTPNYCSA</sequence>
<reference evidence="2" key="1">
    <citation type="submission" date="2023-03" db="EMBL/GenBank/DDBJ databases">
        <title>Massive genome expansion in bonnet fungi (Mycena s.s.) driven by repeated elements and novel gene families across ecological guilds.</title>
        <authorList>
            <consortium name="Lawrence Berkeley National Laboratory"/>
            <person name="Harder C.B."/>
            <person name="Miyauchi S."/>
            <person name="Viragh M."/>
            <person name="Kuo A."/>
            <person name="Thoen E."/>
            <person name="Andreopoulos B."/>
            <person name="Lu D."/>
            <person name="Skrede I."/>
            <person name="Drula E."/>
            <person name="Henrissat B."/>
            <person name="Morin E."/>
            <person name="Kohler A."/>
            <person name="Barry K."/>
            <person name="LaButti K."/>
            <person name="Morin E."/>
            <person name="Salamov A."/>
            <person name="Lipzen A."/>
            <person name="Mereny Z."/>
            <person name="Hegedus B."/>
            <person name="Baldrian P."/>
            <person name="Stursova M."/>
            <person name="Weitz H."/>
            <person name="Taylor A."/>
            <person name="Grigoriev I.V."/>
            <person name="Nagy L.G."/>
            <person name="Martin F."/>
            <person name="Kauserud H."/>
        </authorList>
    </citation>
    <scope>NUCLEOTIDE SEQUENCE</scope>
    <source>
        <strain evidence="2">CBHHK182m</strain>
    </source>
</reference>
<name>A0AAD7IG32_9AGAR</name>
<feature type="chain" id="PRO_5042076402" evidence="1">
    <location>
        <begin position="17"/>
        <end position="311"/>
    </location>
</feature>
<evidence type="ECO:0000256" key="1">
    <source>
        <dbReference type="SAM" id="SignalP"/>
    </source>
</evidence>
<dbReference type="EMBL" id="JARKIB010000095">
    <property type="protein sequence ID" value="KAJ7742303.1"/>
    <property type="molecule type" value="Genomic_DNA"/>
</dbReference>
<evidence type="ECO:0000313" key="2">
    <source>
        <dbReference type="EMBL" id="KAJ7742303.1"/>
    </source>
</evidence>
<gene>
    <name evidence="2" type="ORF">B0H16DRAFT_1464167</name>
</gene>
<evidence type="ECO:0000313" key="3">
    <source>
        <dbReference type="Proteomes" id="UP001215598"/>
    </source>
</evidence>